<protein>
    <submittedName>
        <fullName evidence="1">Uncharacterized protein</fullName>
    </submittedName>
</protein>
<accession>A0A815HFT4</accession>
<sequence>MDLRALALPYPVTSKPWPCPTLQGEMNEIRKLCTVITGQSSTLTNDDYIQHLDLIWSLFNSVTPLHILPSLALIGQSISYLSLEQIDLIIKHRIFICLRQWCERLLNIWLINGTFNADEQRALFYTYQVFKLLTEWLQSKNSLYSSFNTNEIETINELFLDDNFLSTLNRIINQLCTINSEDTISQQVEDEKVQERIAMKLYDNNQQTIDNRSNTGHCNGINRISNDIDHKEIQSISISADDIELKSVDKKVSKTVLSLSSPIDNQRPINGDDTLDLLFRGASIFVTLYTHLLQNDNNNNNLHLITDAILNCLTSSIFLQCGLNLIRNNLGENSGTTLFYSSTVNDYDRYGSLLSRTNKTSIFTVKIQFVIYSCIDYILMSTIDLKYFSKILQNIHIILKELFNTVDSLAIGSKNDYWHSIMDRLSENLVCLLDWCIQQHAMFNLDLIIHENICSILLIPFEQSLMTTNYKYEQQQKSTFYYNQTVLSYIINLFNIISVQNIGKRHLRRLGLVKTILNVHKQIGPTSMTYDIMNLFSKLLSDQDLHRENIVKRVIRMINIKLLYIFQDFLHSLATTDEIRQNIPVVRDTAFELIDHNFTTLYDLIPKFKNITDYLQIVKRFLLHTPMIIEMGKMNSLISIVIDTILILYELEPYSSKIEKLLNTVTIEIIRETYKNIVDFLWTLSFTINSHDLIRKRLEFIRLLQLQNEQSLSPINIYFDGILWNLNNGNQNEPMIDGQSEYNTNTSDTNLIMNVSGQTMDTNIRIRDRLIQENYNVEIITSKCSNIISFQNIVNSIDKSNLTIICANNEMKIDNLSRFCVMLSRYLNKPLITIVVENDFDIEDSWLLNTINETKITANFSNHFDFSNELLVTEINQILTANKTKTQKIITLPDIIRDKHRHITIKRRFTRKVISRPASASALHKTLPIVAFSDHKSSTIRERRQDIRSLSVNSDTYEIQTSNNKINNKSIKRAAYGQHQTISQNSVACVTQNYMLRPLSQWTEYDVIDWCEANSFHCLEPLIIRLNGQALINLSEILNIEPAAMYHSLNEELLTRTGENLPITEYVSLRSELQKLLAKRIVRKKRSAGKFCVIL</sequence>
<dbReference type="Proteomes" id="UP000663829">
    <property type="component" value="Unassembled WGS sequence"/>
</dbReference>
<evidence type="ECO:0000313" key="1">
    <source>
        <dbReference type="EMBL" id="CAF1353424.1"/>
    </source>
</evidence>
<keyword evidence="3" id="KW-1185">Reference proteome</keyword>
<dbReference type="AlphaFoldDB" id="A0A815HFT4"/>
<organism evidence="1 3">
    <name type="scientific">Didymodactylos carnosus</name>
    <dbReference type="NCBI Taxonomy" id="1234261"/>
    <lineage>
        <taxon>Eukaryota</taxon>
        <taxon>Metazoa</taxon>
        <taxon>Spiralia</taxon>
        <taxon>Gnathifera</taxon>
        <taxon>Rotifera</taxon>
        <taxon>Eurotatoria</taxon>
        <taxon>Bdelloidea</taxon>
        <taxon>Philodinida</taxon>
        <taxon>Philodinidae</taxon>
        <taxon>Didymodactylos</taxon>
    </lineage>
</organism>
<evidence type="ECO:0000313" key="2">
    <source>
        <dbReference type="EMBL" id="CAF4225465.1"/>
    </source>
</evidence>
<dbReference type="Proteomes" id="UP000681722">
    <property type="component" value="Unassembled WGS sequence"/>
</dbReference>
<dbReference type="EMBL" id="CAJNOQ010015025">
    <property type="protein sequence ID" value="CAF1353424.1"/>
    <property type="molecule type" value="Genomic_DNA"/>
</dbReference>
<comment type="caution">
    <text evidence="1">The sequence shown here is derived from an EMBL/GenBank/DDBJ whole genome shotgun (WGS) entry which is preliminary data.</text>
</comment>
<proteinExistence type="predicted"/>
<reference evidence="1" key="1">
    <citation type="submission" date="2021-02" db="EMBL/GenBank/DDBJ databases">
        <authorList>
            <person name="Nowell W R."/>
        </authorList>
    </citation>
    <scope>NUCLEOTIDE SEQUENCE</scope>
</reference>
<gene>
    <name evidence="1" type="ORF">GPM918_LOCUS31026</name>
    <name evidence="2" type="ORF">SRO942_LOCUS31660</name>
</gene>
<evidence type="ECO:0000313" key="3">
    <source>
        <dbReference type="Proteomes" id="UP000663829"/>
    </source>
</evidence>
<name>A0A815HFT4_9BILA</name>
<dbReference type="EMBL" id="CAJOBC010065715">
    <property type="protein sequence ID" value="CAF4225465.1"/>
    <property type="molecule type" value="Genomic_DNA"/>
</dbReference>
<dbReference type="OrthoDB" id="10010386at2759"/>